<dbReference type="AlphaFoldDB" id="A0A1G7DTQ0"/>
<accession>A0A1G7DTQ0</accession>
<evidence type="ECO:0000313" key="2">
    <source>
        <dbReference type="EMBL" id="SDE54919.1"/>
    </source>
</evidence>
<feature type="transmembrane region" description="Helical" evidence="1">
    <location>
        <begin position="109"/>
        <end position="139"/>
    </location>
</feature>
<sequence length="167" mass="19552">MGEYTVYICRDLDELKKRLLQKASDFSPSEKERSNFYYILEVIEQSPRWKYRNKNEFYKNLSWVVQEFPVKNSGKVFYGDYLSVCSDFQEYIKDEFGFLSPNDKFMSNFLWGGFLGFLLGLFINIYLAIAFSVFLAFLLGARAETKARKAGKVLGIQETKPKFGRKN</sequence>
<dbReference type="Proteomes" id="UP000198517">
    <property type="component" value="Unassembled WGS sequence"/>
</dbReference>
<name>A0A1G7DTQ0_9FLAO</name>
<keyword evidence="3" id="KW-1185">Reference proteome</keyword>
<gene>
    <name evidence="2" type="ORF">SAMN05421544_11256</name>
</gene>
<proteinExistence type="predicted"/>
<dbReference type="STRING" id="1071918.SAMN05421544_11256"/>
<organism evidence="2 3">
    <name type="scientific">Riemerella columbipharyngis</name>
    <dbReference type="NCBI Taxonomy" id="1071918"/>
    <lineage>
        <taxon>Bacteria</taxon>
        <taxon>Pseudomonadati</taxon>
        <taxon>Bacteroidota</taxon>
        <taxon>Flavobacteriia</taxon>
        <taxon>Flavobacteriales</taxon>
        <taxon>Weeksellaceae</taxon>
        <taxon>Riemerella</taxon>
    </lineage>
</organism>
<keyword evidence="1" id="KW-0472">Membrane</keyword>
<dbReference type="EMBL" id="FNAS01000012">
    <property type="protein sequence ID" value="SDE54919.1"/>
    <property type="molecule type" value="Genomic_DNA"/>
</dbReference>
<evidence type="ECO:0000256" key="1">
    <source>
        <dbReference type="SAM" id="Phobius"/>
    </source>
</evidence>
<keyword evidence="1" id="KW-0812">Transmembrane</keyword>
<reference evidence="2 3" key="1">
    <citation type="submission" date="2016-10" db="EMBL/GenBank/DDBJ databases">
        <authorList>
            <person name="de Groot N.N."/>
        </authorList>
    </citation>
    <scope>NUCLEOTIDE SEQUENCE [LARGE SCALE GENOMIC DNA]</scope>
    <source>
        <strain evidence="2 3">DSM 24015</strain>
    </source>
</reference>
<protein>
    <submittedName>
        <fullName evidence="2">Uncharacterized protein</fullName>
    </submittedName>
</protein>
<keyword evidence="1" id="KW-1133">Transmembrane helix</keyword>
<evidence type="ECO:0000313" key="3">
    <source>
        <dbReference type="Proteomes" id="UP000198517"/>
    </source>
</evidence>